<evidence type="ECO:0000313" key="3">
    <source>
        <dbReference type="Proteomes" id="UP000244655"/>
    </source>
</evidence>
<dbReference type="InterPro" id="IPR007800">
    <property type="entry name" value="DUF693"/>
</dbReference>
<dbReference type="Proteomes" id="UP000244655">
    <property type="component" value="Plasmid pl29"/>
</dbReference>
<evidence type="ECO:0000313" key="1">
    <source>
        <dbReference type="EMBL" id="AWG43350.1"/>
    </source>
</evidence>
<dbReference type="EMBL" id="CP025787">
    <property type="protein sequence ID" value="AWG43350.1"/>
    <property type="molecule type" value="Genomic_DNA"/>
</dbReference>
<dbReference type="OrthoDB" id="350319at2"/>
<evidence type="ECO:0000313" key="2">
    <source>
        <dbReference type="EMBL" id="AWG43407.1"/>
    </source>
</evidence>
<dbReference type="RefSeq" id="WP_108729746.1">
    <property type="nucleotide sequence ID" value="NZ_CP025787.1"/>
</dbReference>
<accession>A0A2S1LYL6</accession>
<geneLocation type="plasmid" evidence="1 3">
    <name>pl29</name>
</geneLocation>
<reference evidence="2 3" key="1">
    <citation type="submission" date="2018-01" db="EMBL/GenBank/DDBJ databases">
        <title>Genome sequence of Borrelia tachyglossi.</title>
        <authorList>
            <person name="Gofton A.W."/>
        </authorList>
    </citation>
    <scope>NUCLEOTIDE SEQUENCE [LARGE SCALE GENOMIC DNA]</scope>
    <source>
        <strain evidence="2 3">Bc-F10-1268</strain>
        <plasmid evidence="2 3">pl20</plasmid>
        <plasmid evidence="1 3">pl29</plasmid>
    </source>
</reference>
<sequence length="319" mass="36594">MYRLLKYDFLVEFYNATTLKNSIGGGIPEVHPKVVIKTEWGVHVDISINDVLSNHNIIASKQAKLQIWNLPLTFNDEIKVNDIVKIYYKKFADEKAYDFIMGGYLGVPMSTDYASGDFSVEYEIHLVSKSNFYNRELNKEFKGMRVVDAISFVFENKAIIKLSQKDQNRVIDESFYAKTPKEFIEKLTKKYVSNIKTDVGLITSDVDCNFIFSNIEPTPVLDKARYVPLEDYGLEFIPQQEISFATNRNYSIIFWNAKLTYTHKLRIGDKVSFKDALSNLIKCTIDQTNATLSNTGECSLSLKLHDDSNHVPRITKKIS</sequence>
<dbReference type="Proteomes" id="UP000244655">
    <property type="component" value="Plasmid pl20"/>
</dbReference>
<keyword evidence="2" id="KW-0614">Plasmid</keyword>
<name>A0A2S1LYL6_9SPIR</name>
<geneLocation type="plasmid" evidence="2 3">
    <name>pl20</name>
</geneLocation>
<protein>
    <submittedName>
        <fullName evidence="2">Uncharacterized protein</fullName>
    </submittedName>
</protein>
<dbReference type="EMBL" id="CP025789">
    <property type="protein sequence ID" value="AWG43407.1"/>
    <property type="molecule type" value="Genomic_DNA"/>
</dbReference>
<gene>
    <name evidence="1" type="ORF">CR532_04955</name>
    <name evidence="2" type="ORF">CR532_05275</name>
</gene>
<proteinExistence type="predicted"/>
<dbReference type="AlphaFoldDB" id="A0A2S1LYL6"/>
<dbReference type="Pfam" id="PF05113">
    <property type="entry name" value="DUF693"/>
    <property type="match status" value="1"/>
</dbReference>
<organism evidence="2 3">
    <name type="scientific">Candidatus Borreliella tachyglossi</name>
    <dbReference type="NCBI Taxonomy" id="1964448"/>
    <lineage>
        <taxon>Bacteria</taxon>
        <taxon>Pseudomonadati</taxon>
        <taxon>Spirochaetota</taxon>
        <taxon>Spirochaetia</taxon>
        <taxon>Spirochaetales</taxon>
        <taxon>Borreliaceae</taxon>
        <taxon>Borreliella</taxon>
    </lineage>
</organism>
<keyword evidence="3" id="KW-1185">Reference proteome</keyword>